<evidence type="ECO:0000256" key="1">
    <source>
        <dbReference type="SAM" id="MobiDB-lite"/>
    </source>
</evidence>
<dbReference type="OrthoDB" id="3874921at2759"/>
<feature type="region of interest" description="Disordered" evidence="1">
    <location>
        <begin position="1"/>
        <end position="42"/>
    </location>
</feature>
<gene>
    <name evidence="2" type="ORF">Slin15195_G125320</name>
</gene>
<dbReference type="EMBL" id="CP099429">
    <property type="protein sequence ID" value="USW59213.1"/>
    <property type="molecule type" value="Genomic_DNA"/>
</dbReference>
<feature type="compositionally biased region" description="Basic residues" evidence="1">
    <location>
        <begin position="9"/>
        <end position="18"/>
    </location>
</feature>
<name>A0A9Q9B597_9PEZI</name>
<reference evidence="2" key="1">
    <citation type="submission" date="2022-06" db="EMBL/GenBank/DDBJ databases">
        <title>Complete genome sequences of two strains of the flax pathogen Septoria linicola.</title>
        <authorList>
            <person name="Lapalu N."/>
            <person name="Simon A."/>
            <person name="Demenou B."/>
            <person name="Paumier D."/>
            <person name="Guillot M.-P."/>
            <person name="Gout L."/>
            <person name="Valade R."/>
        </authorList>
    </citation>
    <scope>NUCLEOTIDE SEQUENCE</scope>
    <source>
        <strain evidence="2">SE15195</strain>
    </source>
</reference>
<evidence type="ECO:0000313" key="2">
    <source>
        <dbReference type="EMBL" id="USW59213.1"/>
    </source>
</evidence>
<evidence type="ECO:0000313" key="3">
    <source>
        <dbReference type="Proteomes" id="UP001056384"/>
    </source>
</evidence>
<proteinExistence type="predicted"/>
<dbReference type="Proteomes" id="UP001056384">
    <property type="component" value="Chromosome 12"/>
</dbReference>
<feature type="compositionally biased region" description="Basic and acidic residues" evidence="1">
    <location>
        <begin position="19"/>
        <end position="35"/>
    </location>
</feature>
<organism evidence="2 3">
    <name type="scientific">Septoria linicola</name>
    <dbReference type="NCBI Taxonomy" id="215465"/>
    <lineage>
        <taxon>Eukaryota</taxon>
        <taxon>Fungi</taxon>
        <taxon>Dikarya</taxon>
        <taxon>Ascomycota</taxon>
        <taxon>Pezizomycotina</taxon>
        <taxon>Dothideomycetes</taxon>
        <taxon>Dothideomycetidae</taxon>
        <taxon>Mycosphaerellales</taxon>
        <taxon>Mycosphaerellaceae</taxon>
        <taxon>Septoria</taxon>
    </lineage>
</organism>
<accession>A0A9Q9B597</accession>
<keyword evidence="3" id="KW-1185">Reference proteome</keyword>
<sequence>MSPNPFRSILKRYRHRRQESRTRKEELLRQRDQERTSGTGDGLLRIALQRHNSVNSFTAADPARHYRKGRAWDNM</sequence>
<protein>
    <submittedName>
        <fullName evidence="2">Uncharacterized protein</fullName>
    </submittedName>
</protein>
<dbReference type="AlphaFoldDB" id="A0A9Q9B597"/>